<gene>
    <name evidence="1" type="ORF">SAY87_008366</name>
</gene>
<keyword evidence="2" id="KW-1185">Reference proteome</keyword>
<dbReference type="AlphaFoldDB" id="A0AAN7KKF0"/>
<dbReference type="EMBL" id="JAXIOK010000007">
    <property type="protein sequence ID" value="KAK4766724.1"/>
    <property type="molecule type" value="Genomic_DNA"/>
</dbReference>
<accession>A0AAN7KKF0</accession>
<name>A0AAN7KKF0_9MYRT</name>
<comment type="caution">
    <text evidence="1">The sequence shown here is derived from an EMBL/GenBank/DDBJ whole genome shotgun (WGS) entry which is preliminary data.</text>
</comment>
<reference evidence="1 2" key="1">
    <citation type="journal article" date="2023" name="Hortic Res">
        <title>Pangenome of water caltrop reveals structural variations and asymmetric subgenome divergence after allopolyploidization.</title>
        <authorList>
            <person name="Zhang X."/>
            <person name="Chen Y."/>
            <person name="Wang L."/>
            <person name="Yuan Y."/>
            <person name="Fang M."/>
            <person name="Shi L."/>
            <person name="Lu R."/>
            <person name="Comes H.P."/>
            <person name="Ma Y."/>
            <person name="Chen Y."/>
            <person name="Huang G."/>
            <person name="Zhou Y."/>
            <person name="Zheng Z."/>
            <person name="Qiu Y."/>
        </authorList>
    </citation>
    <scope>NUCLEOTIDE SEQUENCE [LARGE SCALE GENOMIC DNA]</scope>
    <source>
        <tissue evidence="1">Roots</tissue>
    </source>
</reference>
<evidence type="ECO:0000313" key="1">
    <source>
        <dbReference type="EMBL" id="KAK4766724.1"/>
    </source>
</evidence>
<sequence>MNQLFSKMGIIWSLVKLGHITEGLRTLRACKGELAMLASEPSGISATVALTEQYPREIAFQVKLLQPEICCYEITMRKSSAVLFQTEHLQEEAYMKPSSFVTELEKATVNTVSSITPDEGTQSFLSREIRAFWRT</sequence>
<protein>
    <submittedName>
        <fullName evidence="1">Uncharacterized protein</fullName>
    </submittedName>
</protein>
<proteinExistence type="predicted"/>
<organism evidence="1 2">
    <name type="scientific">Trapa incisa</name>
    <dbReference type="NCBI Taxonomy" id="236973"/>
    <lineage>
        <taxon>Eukaryota</taxon>
        <taxon>Viridiplantae</taxon>
        <taxon>Streptophyta</taxon>
        <taxon>Embryophyta</taxon>
        <taxon>Tracheophyta</taxon>
        <taxon>Spermatophyta</taxon>
        <taxon>Magnoliopsida</taxon>
        <taxon>eudicotyledons</taxon>
        <taxon>Gunneridae</taxon>
        <taxon>Pentapetalae</taxon>
        <taxon>rosids</taxon>
        <taxon>malvids</taxon>
        <taxon>Myrtales</taxon>
        <taxon>Lythraceae</taxon>
        <taxon>Trapa</taxon>
    </lineage>
</organism>
<dbReference type="Proteomes" id="UP001345219">
    <property type="component" value="Chromosome 7"/>
</dbReference>
<evidence type="ECO:0000313" key="2">
    <source>
        <dbReference type="Proteomes" id="UP001345219"/>
    </source>
</evidence>